<gene>
    <name evidence="1" type="ORF">DFJ69_6733</name>
</gene>
<dbReference type="AlphaFoldDB" id="A0A3D9T434"/>
<dbReference type="RefSeq" id="WP_116026207.1">
    <property type="nucleotide sequence ID" value="NZ_QTTT01000001.1"/>
</dbReference>
<dbReference type="PROSITE" id="PS51463">
    <property type="entry name" value="P_GLUCOSE_ISOMERASE_3"/>
    <property type="match status" value="1"/>
</dbReference>
<dbReference type="GO" id="GO:0004347">
    <property type="term" value="F:glucose-6-phosphate isomerase activity"/>
    <property type="evidence" value="ECO:0007669"/>
    <property type="project" value="InterPro"/>
</dbReference>
<proteinExistence type="predicted"/>
<dbReference type="EMBL" id="QTTT01000001">
    <property type="protein sequence ID" value="REF01134.1"/>
    <property type="molecule type" value="Genomic_DNA"/>
</dbReference>
<dbReference type="GO" id="GO:0097367">
    <property type="term" value="F:carbohydrate derivative binding"/>
    <property type="evidence" value="ECO:0007669"/>
    <property type="project" value="InterPro"/>
</dbReference>
<dbReference type="Proteomes" id="UP000256661">
    <property type="component" value="Unassembled WGS sequence"/>
</dbReference>
<evidence type="ECO:0000313" key="2">
    <source>
        <dbReference type="Proteomes" id="UP000256661"/>
    </source>
</evidence>
<sequence length="541" mass="55384">MPAFDVITRGGVLDAALQAHDYLVTCGVPAALAGKEPRLWGRRAVDHSRLGWLDLPFTSSSLVARIEPLAAELGHAGLDHVVLIGVGAEGLAPRAVAGAGNAAGGQGALTVLDGGDTAALGPALDRLDRTLVVLSSKAGVSIEGDAYRRIFVQAFREHGLSEREIAGRFLVITDHGSPLHDFARRCGYRLGLTDPHLPGHFGALSAYGLVPAVLAGTDVSGLLADAASVVPSLGEDEDNPGLLLGAVLGGCAQQTPGSPVRDKLVLRGGSAALTDWVTQLVATGTGRRGRGILPMEAPGRPAPEVTPDAHSVALGTSAPEADSSVWGPLGAQFLLWEYATAVAGWLLGVNPFEGAIALAQEAEDDAAAMLNRTAGEPSPAGPPDAVDGGIEIHADAVFGGAGAAGLDAAIDALLRGIPASGYLSVVTYLSGDLSGRYLAPSLARRSGRPVSYGPGPGYLHGTGPFHKEGPRNGSFLVVTGAMPDDVPVPGRPYSLGGLQTARALADVRALRGRGLPVLWLHLREPAEGAARLLEAVRGREP</sequence>
<dbReference type="Gene3D" id="3.40.50.10490">
    <property type="entry name" value="Glucose-6-phosphate isomerase like protein, domain 1"/>
    <property type="match status" value="2"/>
</dbReference>
<dbReference type="OrthoDB" id="140919at2"/>
<reference evidence="1 2" key="1">
    <citation type="submission" date="2018-08" db="EMBL/GenBank/DDBJ databases">
        <title>Sequencing the genomes of 1000 actinobacteria strains.</title>
        <authorList>
            <person name="Klenk H.-P."/>
        </authorList>
    </citation>
    <scope>NUCLEOTIDE SEQUENCE [LARGE SCALE GENOMIC DNA]</scope>
    <source>
        <strain evidence="1 2">DSM 43927</strain>
    </source>
</reference>
<dbReference type="SUPFAM" id="SSF53697">
    <property type="entry name" value="SIS domain"/>
    <property type="match status" value="1"/>
</dbReference>
<comment type="caution">
    <text evidence="1">The sequence shown here is derived from an EMBL/GenBank/DDBJ whole genome shotgun (WGS) entry which is preliminary data.</text>
</comment>
<protein>
    <submittedName>
        <fullName evidence="1">Glucose-6-phosphate isomerase</fullName>
    </submittedName>
</protein>
<organism evidence="1 2">
    <name type="scientific">Thermomonospora umbrina</name>
    <dbReference type="NCBI Taxonomy" id="111806"/>
    <lineage>
        <taxon>Bacteria</taxon>
        <taxon>Bacillati</taxon>
        <taxon>Actinomycetota</taxon>
        <taxon>Actinomycetes</taxon>
        <taxon>Streptosporangiales</taxon>
        <taxon>Thermomonosporaceae</taxon>
        <taxon>Thermomonospora</taxon>
    </lineage>
</organism>
<dbReference type="InterPro" id="IPR046348">
    <property type="entry name" value="SIS_dom_sf"/>
</dbReference>
<evidence type="ECO:0000313" key="1">
    <source>
        <dbReference type="EMBL" id="REF01134.1"/>
    </source>
</evidence>
<name>A0A3D9T434_9ACTN</name>
<dbReference type="GO" id="GO:0006094">
    <property type="term" value="P:gluconeogenesis"/>
    <property type="evidence" value="ECO:0007669"/>
    <property type="project" value="InterPro"/>
</dbReference>
<dbReference type="InterPro" id="IPR001672">
    <property type="entry name" value="G6P_Isomerase"/>
</dbReference>
<keyword evidence="1" id="KW-0413">Isomerase</keyword>
<accession>A0A3D9T434</accession>
<keyword evidence="2" id="KW-1185">Reference proteome</keyword>
<dbReference type="GO" id="GO:0006096">
    <property type="term" value="P:glycolytic process"/>
    <property type="evidence" value="ECO:0007669"/>
    <property type="project" value="InterPro"/>
</dbReference>